<dbReference type="UniPathway" id="UPA00031">
    <property type="reaction ID" value="UER00010"/>
</dbReference>
<dbReference type="Gene3D" id="3.40.50.880">
    <property type="match status" value="1"/>
</dbReference>
<accession>A0A7X5UXT0</accession>
<dbReference type="Pfam" id="PF00117">
    <property type="entry name" value="GATase"/>
    <property type="match status" value="1"/>
</dbReference>
<evidence type="ECO:0000256" key="1">
    <source>
        <dbReference type="ARBA" id="ARBA00005091"/>
    </source>
</evidence>
<evidence type="ECO:0000256" key="9">
    <source>
        <dbReference type="ARBA" id="ARBA00049534"/>
    </source>
</evidence>
<dbReference type="InterPro" id="IPR010139">
    <property type="entry name" value="Imidazole-glycPsynth_HisH"/>
</dbReference>
<dbReference type="AlphaFoldDB" id="A0A7X5UXT0"/>
<dbReference type="PIRSF" id="PIRSF000495">
    <property type="entry name" value="Amidotransf_hisH"/>
    <property type="match status" value="1"/>
</dbReference>
<keyword evidence="13" id="KW-0328">Glycosyltransferase</keyword>
<dbReference type="GO" id="GO:0000107">
    <property type="term" value="F:imidazoleglycerol-phosphate synthase activity"/>
    <property type="evidence" value="ECO:0007669"/>
    <property type="project" value="UniProtKB-UniRule"/>
</dbReference>
<dbReference type="InterPro" id="IPR017926">
    <property type="entry name" value="GATASE"/>
</dbReference>
<evidence type="ECO:0000256" key="7">
    <source>
        <dbReference type="ARBA" id="ARBA00023239"/>
    </source>
</evidence>
<comment type="catalytic activity">
    <reaction evidence="9 10">
        <text>L-glutamine + H2O = L-glutamate + NH4(+)</text>
        <dbReference type="Rhea" id="RHEA:15889"/>
        <dbReference type="ChEBI" id="CHEBI:15377"/>
        <dbReference type="ChEBI" id="CHEBI:28938"/>
        <dbReference type="ChEBI" id="CHEBI:29985"/>
        <dbReference type="ChEBI" id="CHEBI:58359"/>
        <dbReference type="EC" id="3.5.1.2"/>
    </reaction>
</comment>
<dbReference type="GO" id="GO:0016829">
    <property type="term" value="F:lyase activity"/>
    <property type="evidence" value="ECO:0007669"/>
    <property type="project" value="UniProtKB-KW"/>
</dbReference>
<evidence type="ECO:0000256" key="4">
    <source>
        <dbReference type="ARBA" id="ARBA00022801"/>
    </source>
</evidence>
<evidence type="ECO:0000256" key="2">
    <source>
        <dbReference type="ARBA" id="ARBA00011152"/>
    </source>
</evidence>
<keyword evidence="13" id="KW-0808">Transferase</keyword>
<keyword evidence="3 10" id="KW-0028">Amino-acid biosynthesis</keyword>
<dbReference type="PROSITE" id="PS51274">
    <property type="entry name" value="GATASE_COBBQ"/>
    <property type="match status" value="1"/>
</dbReference>
<comment type="pathway">
    <text evidence="1 10">Amino-acid biosynthesis; L-histidine biosynthesis; L-histidine from 5-phospho-alpha-D-ribose 1-diphosphate: step 5/9.</text>
</comment>
<comment type="function">
    <text evidence="10">IGPS catalyzes the conversion of PRFAR and glutamine to IGP, AICAR and glutamate. The HisH subunit catalyzes the hydrolysis of glutamine to glutamate and ammonia as part of the synthesis of IGP and AICAR. The resulting ammonia molecule is channeled to the active site of HisF.</text>
</comment>
<organism evidence="13 14">
    <name type="scientific">Sphingomonas leidyi</name>
    <dbReference type="NCBI Taxonomy" id="68569"/>
    <lineage>
        <taxon>Bacteria</taxon>
        <taxon>Pseudomonadati</taxon>
        <taxon>Pseudomonadota</taxon>
        <taxon>Alphaproteobacteria</taxon>
        <taxon>Sphingomonadales</taxon>
        <taxon>Sphingomonadaceae</taxon>
        <taxon>Sphingomonas</taxon>
    </lineage>
</organism>
<reference evidence="13 14" key="1">
    <citation type="submission" date="2020-03" db="EMBL/GenBank/DDBJ databases">
        <title>Genomic Encyclopedia of Type Strains, Phase IV (KMG-IV): sequencing the most valuable type-strain genomes for metagenomic binning, comparative biology and taxonomic classification.</title>
        <authorList>
            <person name="Goeker M."/>
        </authorList>
    </citation>
    <scope>NUCLEOTIDE SEQUENCE [LARGE SCALE GENOMIC DNA]</scope>
    <source>
        <strain evidence="13 14">DSM 4733</strain>
    </source>
</reference>
<protein>
    <recommendedName>
        <fullName evidence="10">Imidazole glycerol phosphate synthase subunit HisH</fullName>
        <ecNumber evidence="10">4.3.2.10</ecNumber>
    </recommendedName>
    <alternativeName>
        <fullName evidence="10">IGP synthase glutaminase subunit</fullName>
        <ecNumber evidence="10">3.5.1.2</ecNumber>
    </alternativeName>
    <alternativeName>
        <fullName evidence="10">IGP synthase subunit HisH</fullName>
    </alternativeName>
    <alternativeName>
        <fullName evidence="10">ImGP synthase subunit HisH</fullName>
        <shortName evidence="10">IGPS subunit HisH</shortName>
    </alternativeName>
</protein>
<comment type="caution">
    <text evidence="13">The sequence shown here is derived from an EMBL/GenBank/DDBJ whole genome shotgun (WGS) entry which is preliminary data.</text>
</comment>
<keyword evidence="7 10" id="KW-0456">Lyase</keyword>
<dbReference type="GO" id="GO:0000105">
    <property type="term" value="P:L-histidine biosynthetic process"/>
    <property type="evidence" value="ECO:0007669"/>
    <property type="project" value="UniProtKB-UniRule"/>
</dbReference>
<evidence type="ECO:0000259" key="12">
    <source>
        <dbReference type="Pfam" id="PF00117"/>
    </source>
</evidence>
<feature type="active site" evidence="10 11">
    <location>
        <position position="185"/>
    </location>
</feature>
<evidence type="ECO:0000256" key="3">
    <source>
        <dbReference type="ARBA" id="ARBA00022605"/>
    </source>
</evidence>
<evidence type="ECO:0000313" key="14">
    <source>
        <dbReference type="Proteomes" id="UP000564677"/>
    </source>
</evidence>
<comment type="catalytic activity">
    <reaction evidence="8 10">
        <text>5-[(5-phospho-1-deoxy-D-ribulos-1-ylimino)methylamino]-1-(5-phospho-beta-D-ribosyl)imidazole-4-carboxamide + L-glutamine = D-erythro-1-(imidazol-4-yl)glycerol 3-phosphate + 5-amino-1-(5-phospho-beta-D-ribosyl)imidazole-4-carboxamide + L-glutamate + H(+)</text>
        <dbReference type="Rhea" id="RHEA:24793"/>
        <dbReference type="ChEBI" id="CHEBI:15378"/>
        <dbReference type="ChEBI" id="CHEBI:29985"/>
        <dbReference type="ChEBI" id="CHEBI:58278"/>
        <dbReference type="ChEBI" id="CHEBI:58359"/>
        <dbReference type="ChEBI" id="CHEBI:58475"/>
        <dbReference type="ChEBI" id="CHEBI:58525"/>
        <dbReference type="EC" id="4.3.2.10"/>
    </reaction>
</comment>
<evidence type="ECO:0000256" key="10">
    <source>
        <dbReference type="HAMAP-Rule" id="MF_00278"/>
    </source>
</evidence>
<dbReference type="PANTHER" id="PTHR42701">
    <property type="entry name" value="IMIDAZOLE GLYCEROL PHOSPHATE SYNTHASE SUBUNIT HISH"/>
    <property type="match status" value="1"/>
</dbReference>
<keyword evidence="4 10" id="KW-0378">Hydrolase</keyword>
<comment type="subcellular location">
    <subcellularLocation>
        <location evidence="10">Cytoplasm</location>
    </subcellularLocation>
</comment>
<sequence>MIAILSYGFGNVRAFANIYRELNVPHAIADSVEALEGADKIILPGVGAFDHAMQRLRASGFAEPLQEQVIGRGKPVLGVCVGMQMLADASEEGQEAGLGWVSGMVERIRFPEGEKTGRLPHMGWNTIRAAGNPILAGMDEAFGFYFLHSYRFRCADASDSIATAEYAGDFTCAVNRGNVFGVQFHPEKSHHNGVRLLKNFAEL</sequence>
<name>A0A7X5UXT0_9SPHN</name>
<keyword evidence="14" id="KW-1185">Reference proteome</keyword>
<keyword evidence="6 10" id="KW-0368">Histidine biosynthesis</keyword>
<keyword evidence="5 10" id="KW-0315">Glutamine amidotransferase</keyword>
<proteinExistence type="inferred from homology"/>
<dbReference type="GO" id="GO:0004359">
    <property type="term" value="F:glutaminase activity"/>
    <property type="evidence" value="ECO:0007669"/>
    <property type="project" value="UniProtKB-EC"/>
</dbReference>
<dbReference type="HAMAP" id="MF_00278">
    <property type="entry name" value="HisH"/>
    <property type="match status" value="1"/>
</dbReference>
<dbReference type="InterPro" id="IPR029062">
    <property type="entry name" value="Class_I_gatase-like"/>
</dbReference>
<gene>
    <name evidence="10" type="primary">hisH</name>
    <name evidence="13" type="ORF">FHR20_000563</name>
</gene>
<dbReference type="GO" id="GO:0005737">
    <property type="term" value="C:cytoplasm"/>
    <property type="evidence" value="ECO:0007669"/>
    <property type="project" value="UniProtKB-SubCell"/>
</dbReference>
<feature type="active site" evidence="10 11">
    <location>
        <position position="187"/>
    </location>
</feature>
<keyword evidence="10" id="KW-0963">Cytoplasm</keyword>
<evidence type="ECO:0000256" key="8">
    <source>
        <dbReference type="ARBA" id="ARBA00047838"/>
    </source>
</evidence>
<evidence type="ECO:0000256" key="11">
    <source>
        <dbReference type="PIRSR" id="PIRSR000495-1"/>
    </source>
</evidence>
<dbReference type="NCBIfam" id="TIGR01855">
    <property type="entry name" value="IMP_synth_hisH"/>
    <property type="match status" value="1"/>
</dbReference>
<feature type="active site" description="Nucleophile" evidence="10 11">
    <location>
        <position position="80"/>
    </location>
</feature>
<evidence type="ECO:0000256" key="5">
    <source>
        <dbReference type="ARBA" id="ARBA00022962"/>
    </source>
</evidence>
<dbReference type="Proteomes" id="UP000564677">
    <property type="component" value="Unassembled WGS sequence"/>
</dbReference>
<dbReference type="RefSeq" id="WP_167298117.1">
    <property type="nucleotide sequence ID" value="NZ_JAASQV010000001.1"/>
</dbReference>
<dbReference type="CDD" id="cd01748">
    <property type="entry name" value="GATase1_IGP_Synthase"/>
    <property type="match status" value="1"/>
</dbReference>
<dbReference type="SUPFAM" id="SSF52317">
    <property type="entry name" value="Class I glutamine amidotransferase-like"/>
    <property type="match status" value="1"/>
</dbReference>
<dbReference type="EMBL" id="JAASQV010000001">
    <property type="protein sequence ID" value="NIJ63632.1"/>
    <property type="molecule type" value="Genomic_DNA"/>
</dbReference>
<dbReference type="EC" id="4.3.2.10" evidence="10"/>
<evidence type="ECO:0000313" key="13">
    <source>
        <dbReference type="EMBL" id="NIJ63632.1"/>
    </source>
</evidence>
<feature type="domain" description="Glutamine amidotransferase" evidence="12">
    <location>
        <begin position="34"/>
        <end position="200"/>
    </location>
</feature>
<dbReference type="PANTHER" id="PTHR42701:SF1">
    <property type="entry name" value="IMIDAZOLE GLYCEROL PHOSPHATE SYNTHASE SUBUNIT HISH"/>
    <property type="match status" value="1"/>
</dbReference>
<dbReference type="EC" id="3.5.1.2" evidence="10"/>
<evidence type="ECO:0000256" key="6">
    <source>
        <dbReference type="ARBA" id="ARBA00023102"/>
    </source>
</evidence>
<dbReference type="PROSITE" id="PS51273">
    <property type="entry name" value="GATASE_TYPE_1"/>
    <property type="match status" value="1"/>
</dbReference>
<comment type="subunit">
    <text evidence="2 10">Heterodimer of HisH and HisF.</text>
</comment>